<evidence type="ECO:0000256" key="2">
    <source>
        <dbReference type="ARBA" id="ARBA00022737"/>
    </source>
</evidence>
<accession>A0A7J6UL04</accession>
<dbReference type="PROSITE" id="PS51401">
    <property type="entry name" value="CHORD"/>
    <property type="match status" value="2"/>
</dbReference>
<dbReference type="EMBL" id="JABANO010002307">
    <property type="protein sequence ID" value="KAF4757721.1"/>
    <property type="molecule type" value="Genomic_DNA"/>
</dbReference>
<feature type="compositionally biased region" description="Basic and acidic residues" evidence="4">
    <location>
        <begin position="118"/>
        <end position="137"/>
    </location>
</feature>
<dbReference type="PANTHER" id="PTHR46983">
    <property type="entry name" value="CYSTEINE AND HISTIDINE-RICH DOMAIN-CONTAINING PROTEIN 1"/>
    <property type="match status" value="1"/>
</dbReference>
<keyword evidence="3" id="KW-0862">Zinc</keyword>
<dbReference type="GO" id="GO:0007229">
    <property type="term" value="P:integrin-mediated signaling pathway"/>
    <property type="evidence" value="ECO:0007669"/>
    <property type="project" value="UniProtKB-KW"/>
</dbReference>
<feature type="domain" description="CHORD" evidence="5">
    <location>
        <begin position="11"/>
        <end position="70"/>
    </location>
</feature>
<feature type="region of interest" description="Disordered" evidence="4">
    <location>
        <begin position="711"/>
        <end position="857"/>
    </location>
</feature>
<dbReference type="AlphaFoldDB" id="A0A7J6UL04"/>
<evidence type="ECO:0000313" key="7">
    <source>
        <dbReference type="Proteomes" id="UP000553632"/>
    </source>
</evidence>
<evidence type="ECO:0000313" key="6">
    <source>
        <dbReference type="EMBL" id="KAF4757721.1"/>
    </source>
</evidence>
<dbReference type="InterPro" id="IPR039790">
    <property type="entry name" value="CHRD1"/>
</dbReference>
<dbReference type="GO" id="GO:0046872">
    <property type="term" value="F:metal ion binding"/>
    <property type="evidence" value="ECO:0007669"/>
    <property type="project" value="UniProtKB-KW"/>
</dbReference>
<sequence>MTDPKEVLKTCRHHGCGKKYTEADNGPEACRYHPGWPVFQDIKKTWTCCGAVKYEWDDFMKIPGCAVGPHTDVKPVKPGVGQAKPEDQQPASVRSSVPQRIDQHTGGVTMPSSAPIRIDAHDKDSSEPAPAVEKKEEEEPVEMKPLVTSSGKYRCAHVGCGKEYDPEDNAEGCCHCHDGKPIFHDLKKEWSCCGARSYDWDDFMALPKCKTGKHEPKMTRAAKLDDLLEKGNLSTLEEILSNDEVVQELRAGSSKLVDRLCEKSSLEGMVKILTELPADGSSDNRKYVLPYVCVELISCDNDIFLDAWVHRDVTTGWSALGELFQAYVRVSESGETLNCVISGYMSRAICAILEKRPEGVASMTKSVESSLKPALLALLYDLSVCELLYNMLITTDEKSVPFDRLVARDFVDVICEEKARNEDSPQNCAELLQKLLCYHSQSEDARPVYVPRLAKGLVEEADELVSRIVTGKIPEDTPVMGGTANVVTSLLFYLKSQGDDERDVEDGCGEGEDDFCCYASTPSGSGVPAVEGGEVSAFRRVAGSVFAKREELTAVVAGDGEKEEEDVELLTEIICLVMTAMTACSNEIVSTEDGRPTKLVGQDFLVAALEALVKAMQQLGEEEVLVESLLHEKQAVEKCLAGEGGRPMGCRPQIAEILLSIEETSKEAPMMSAAVKLESPAAEAYLSRWRLCRGMKLDLGGTIAVPRSVEENAADDTGRSGASPSSSSLPPIISSTTATPSTGGMLGDDSLDSPEFFQAGSHHDTSWSPTGRSPTPEWPGPVPTDWAESPDDQAWVASPTVSDVKWGSSTPVGWPTEDGNNGQLDGDTVEGRNMNESIDLVDGEGSESPRSSDSGKN</sequence>
<evidence type="ECO:0000256" key="3">
    <source>
        <dbReference type="ARBA" id="ARBA00022833"/>
    </source>
</evidence>
<comment type="caution">
    <text evidence="6">The sequence shown here is derived from an EMBL/GenBank/DDBJ whole genome shotgun (WGS) entry which is preliminary data.</text>
</comment>
<dbReference type="InterPro" id="IPR007051">
    <property type="entry name" value="CHORD_dom"/>
</dbReference>
<evidence type="ECO:0000256" key="1">
    <source>
        <dbReference type="ARBA" id="ARBA00022723"/>
    </source>
</evidence>
<protein>
    <submittedName>
        <fullName evidence="6">Integrin beta-1-binding protein 2</fullName>
    </submittedName>
</protein>
<proteinExistence type="predicted"/>
<feature type="compositionally biased region" description="Polar residues" evidence="4">
    <location>
        <begin position="89"/>
        <end position="98"/>
    </location>
</feature>
<keyword evidence="1" id="KW-0479">Metal-binding</keyword>
<dbReference type="Gene3D" id="4.10.1130.20">
    <property type="match status" value="2"/>
</dbReference>
<name>A0A7J6UL04_PEROL</name>
<reference evidence="6 7" key="1">
    <citation type="submission" date="2020-04" db="EMBL/GenBank/DDBJ databases">
        <title>Perkinsus olseni comparative genomics.</title>
        <authorList>
            <person name="Bogema D.R."/>
        </authorList>
    </citation>
    <scope>NUCLEOTIDE SEQUENCE [LARGE SCALE GENOMIC DNA]</scope>
    <source>
        <strain evidence="6 7">ATCC PRA-207</strain>
    </source>
</reference>
<dbReference type="Pfam" id="PF04968">
    <property type="entry name" value="CHORD"/>
    <property type="match status" value="2"/>
</dbReference>
<evidence type="ECO:0000259" key="5">
    <source>
        <dbReference type="PROSITE" id="PS51401"/>
    </source>
</evidence>
<feature type="region of interest" description="Disordered" evidence="4">
    <location>
        <begin position="76"/>
        <end position="142"/>
    </location>
</feature>
<dbReference type="PANTHER" id="PTHR46983:SF3">
    <property type="entry name" value="CHPADIPLOID STATE MAINTENANCE PROTEIN CHPA"/>
    <property type="match status" value="1"/>
</dbReference>
<feature type="domain" description="CHORD" evidence="5">
    <location>
        <begin position="155"/>
        <end position="214"/>
    </location>
</feature>
<dbReference type="Proteomes" id="UP000553632">
    <property type="component" value="Unassembled WGS sequence"/>
</dbReference>
<evidence type="ECO:0000256" key="4">
    <source>
        <dbReference type="SAM" id="MobiDB-lite"/>
    </source>
</evidence>
<organism evidence="6 7">
    <name type="scientific">Perkinsus olseni</name>
    <name type="common">Perkinsus atlanticus</name>
    <dbReference type="NCBI Taxonomy" id="32597"/>
    <lineage>
        <taxon>Eukaryota</taxon>
        <taxon>Sar</taxon>
        <taxon>Alveolata</taxon>
        <taxon>Perkinsozoa</taxon>
        <taxon>Perkinsea</taxon>
        <taxon>Perkinsida</taxon>
        <taxon>Perkinsidae</taxon>
        <taxon>Perkinsus</taxon>
    </lineage>
</organism>
<keyword evidence="7" id="KW-1185">Reference proteome</keyword>
<feature type="compositionally biased region" description="Low complexity" evidence="4">
    <location>
        <begin position="719"/>
        <end position="743"/>
    </location>
</feature>
<keyword evidence="2" id="KW-0677">Repeat</keyword>
<gene>
    <name evidence="6" type="primary">ITGB1BP2_2</name>
    <name evidence="6" type="ORF">FOZ63_007428</name>
</gene>
<keyword evidence="6" id="KW-0401">Integrin</keyword>
<feature type="compositionally biased region" description="Polar residues" evidence="4">
    <location>
        <begin position="848"/>
        <end position="857"/>
    </location>
</feature>